<sequence length="947" mass="106298">MMQSLTIRVISGLGCAGIGNAIKYVYCIIDEIADGVDRMGNSPDAGLLLLLGRIESTFTYRHYQFTQALNESLINNFVTWCMHRLTLISCRPVFSYHLNAVSMIMQKLLVLLERHRLNLFLDHSVTMLRLLNDILHALNLFDHDEVSESFQFTVNCFALIDSEQLNPLSDKDDELLLKTEPITLLDLRSAYHLVTVLCQSLSTVVVSFHAYLPEMMVKACHTFGMAVELCDIPSKHCALEALMRAMLCILPMLVNNSSTSPTITLQYVVVECLRRSVALSLSTLSDWIEGRLLLSPDEIAVSDFPAFEQLIVRCVHSLVRVHRAEPENRNADLLLPVTERLLTQFWTSKLEHAALRGALLDYMAQCKPPPTLSDSLVQLDLSIQLQNGTLTGLFDAGNAIPEWSSFTTPTPSLIHQLEMNECKMEKVLCSRLIRISLTKWRSMFAEFQLPPADSSELLRYGPLWLRLGRLWGAFRWKLDLSRDLRDCLMDATSHVIKHVTLALPRVEDFQKTLDLCGPVAPFLVYAGLRWLEQSLGLLSELSRENVLGETLSLSLFSWTMEYSLFTQREDFPTSIWSCLCKPTLHMVYAIVLWCASVNSRPISAEQFSHVINPLVLYSLASDSNGIATPVRYLTQSLSTIEFRSNFVLSLSRKLLRDLIKSSHQSYLSKQMAVFLANLSAVVICLQSGCAEASSLYCQNHGAIRLGCTSTESGLRESELDLYTVTEQMQLLQLLLEIRHVEMTYEAVVDLTVHLSHHVSWTTISAHQIVEFLSLIQNELPHYTPPVVRAIYLNVSTRLSDADLAAWLDVHTQLALSIHTRPRQGPSSALNTVLLDEYRTAQYSALGCCLARHYANLLCLNPPATECQNYAGPRSSSEAAGFTCTSVSDGLIAAVAALCRIGLTHQYTHALYGAVYVQVSSCSRFFPYVSKVCDAWGEHRRFVLDAVR</sequence>
<gene>
    <name evidence="1" type="ORF">FBUS_09849</name>
</gene>
<accession>A0A8E0VK92</accession>
<name>A0A8E0VK92_9TREM</name>
<comment type="caution">
    <text evidence="1">The sequence shown here is derived from an EMBL/GenBank/DDBJ whole genome shotgun (WGS) entry which is preliminary data.</text>
</comment>
<organism evidence="1 2">
    <name type="scientific">Fasciolopsis buskii</name>
    <dbReference type="NCBI Taxonomy" id="27845"/>
    <lineage>
        <taxon>Eukaryota</taxon>
        <taxon>Metazoa</taxon>
        <taxon>Spiralia</taxon>
        <taxon>Lophotrochozoa</taxon>
        <taxon>Platyhelminthes</taxon>
        <taxon>Trematoda</taxon>
        <taxon>Digenea</taxon>
        <taxon>Plagiorchiida</taxon>
        <taxon>Echinostomata</taxon>
        <taxon>Echinostomatoidea</taxon>
        <taxon>Fasciolidae</taxon>
        <taxon>Fasciolopsis</taxon>
    </lineage>
</organism>
<dbReference type="AlphaFoldDB" id="A0A8E0VK92"/>
<dbReference type="Proteomes" id="UP000728185">
    <property type="component" value="Unassembled WGS sequence"/>
</dbReference>
<evidence type="ECO:0000313" key="1">
    <source>
        <dbReference type="EMBL" id="KAA0194125.1"/>
    </source>
</evidence>
<dbReference type="OrthoDB" id="6269021at2759"/>
<protein>
    <submittedName>
        <fullName evidence="1">Uncharacterized protein</fullName>
    </submittedName>
</protein>
<keyword evidence="2" id="KW-1185">Reference proteome</keyword>
<dbReference type="EMBL" id="LUCM01004597">
    <property type="protein sequence ID" value="KAA0194125.1"/>
    <property type="molecule type" value="Genomic_DNA"/>
</dbReference>
<proteinExistence type="predicted"/>
<evidence type="ECO:0000313" key="2">
    <source>
        <dbReference type="Proteomes" id="UP000728185"/>
    </source>
</evidence>
<reference evidence="1" key="1">
    <citation type="submission" date="2019-05" db="EMBL/GenBank/DDBJ databases">
        <title>Annotation for the trematode Fasciolopsis buski.</title>
        <authorList>
            <person name="Choi Y.-J."/>
        </authorList>
    </citation>
    <scope>NUCLEOTIDE SEQUENCE</scope>
    <source>
        <strain evidence="1">HT</strain>
        <tissue evidence="1">Whole worm</tissue>
    </source>
</reference>